<dbReference type="GO" id="GO:0014069">
    <property type="term" value="C:postsynaptic density"/>
    <property type="evidence" value="ECO:0007669"/>
    <property type="project" value="TreeGrafter"/>
</dbReference>
<evidence type="ECO:0000256" key="7">
    <source>
        <dbReference type="ARBA" id="ARBA00022782"/>
    </source>
</evidence>
<dbReference type="KEGG" id="snh:120030532"/>
<dbReference type="GeneID" id="120030532"/>
<dbReference type="CDD" id="cd11281">
    <property type="entry name" value="ADF_drebrin_like"/>
    <property type="match status" value="1"/>
</dbReference>
<keyword evidence="10" id="KW-0007">Acetylation</keyword>
<keyword evidence="11" id="KW-0009">Actin-binding</keyword>
<dbReference type="GO" id="GO:0045211">
    <property type="term" value="C:postsynaptic membrane"/>
    <property type="evidence" value="ECO:0007669"/>
    <property type="project" value="TreeGrafter"/>
</dbReference>
<dbReference type="Proteomes" id="UP000808372">
    <property type="component" value="Chromosome 3"/>
</dbReference>
<proteinExistence type="predicted"/>
<dbReference type="PANTHER" id="PTHR10829">
    <property type="entry name" value="CORTACTIN AND DREBRIN"/>
    <property type="match status" value="1"/>
</dbReference>
<dbReference type="GO" id="GO:0051015">
    <property type="term" value="F:actin filament binding"/>
    <property type="evidence" value="ECO:0007669"/>
    <property type="project" value="TreeGrafter"/>
</dbReference>
<evidence type="ECO:0000256" key="4">
    <source>
        <dbReference type="ARBA" id="ARBA00004624"/>
    </source>
</evidence>
<dbReference type="GO" id="GO:0070161">
    <property type="term" value="C:anchoring junction"/>
    <property type="evidence" value="ECO:0007669"/>
    <property type="project" value="UniProtKB-SubCell"/>
</dbReference>
<evidence type="ECO:0000256" key="13">
    <source>
        <dbReference type="ARBA" id="ARBA00073040"/>
    </source>
</evidence>
<evidence type="ECO:0000256" key="6">
    <source>
        <dbReference type="ARBA" id="ARBA00022490"/>
    </source>
</evidence>
<dbReference type="InterPro" id="IPR029006">
    <property type="entry name" value="ADF-H/Gelsolin-like_dom_sf"/>
</dbReference>
<evidence type="ECO:0000313" key="18">
    <source>
        <dbReference type="RefSeq" id="XP_038831871.1"/>
    </source>
</evidence>
<keyword evidence="17" id="KW-1185">Reference proteome</keyword>
<keyword evidence="6" id="KW-0963">Cytoplasm</keyword>
<keyword evidence="7" id="KW-0221">Differentiation</keyword>
<keyword evidence="8" id="KW-0524">Neurogenesis</keyword>
<dbReference type="SUPFAM" id="SSF55753">
    <property type="entry name" value="Actin depolymerizing proteins"/>
    <property type="match status" value="1"/>
</dbReference>
<dbReference type="GO" id="GO:0030426">
    <property type="term" value="C:growth cone"/>
    <property type="evidence" value="ECO:0007669"/>
    <property type="project" value="UniProtKB-SubCell"/>
</dbReference>
<evidence type="ECO:0000256" key="5">
    <source>
        <dbReference type="ARBA" id="ARBA00022473"/>
    </source>
</evidence>
<dbReference type="FunFam" id="3.40.20.10:FF:000032">
    <property type="entry name" value="Drebrin 1"/>
    <property type="match status" value="1"/>
</dbReference>
<evidence type="ECO:0000256" key="12">
    <source>
        <dbReference type="ARBA" id="ARBA00023273"/>
    </source>
</evidence>
<keyword evidence="12" id="KW-0966">Cell projection</keyword>
<evidence type="ECO:0000256" key="15">
    <source>
        <dbReference type="SAM" id="MobiDB-lite"/>
    </source>
</evidence>
<feature type="region of interest" description="Disordered" evidence="15">
    <location>
        <begin position="192"/>
        <end position="463"/>
    </location>
</feature>
<feature type="compositionally biased region" description="Low complexity" evidence="15">
    <location>
        <begin position="331"/>
        <end position="344"/>
    </location>
</feature>
<feature type="compositionally biased region" description="Basic and acidic residues" evidence="15">
    <location>
        <begin position="192"/>
        <end position="255"/>
    </location>
</feature>
<dbReference type="PROSITE" id="PS51263">
    <property type="entry name" value="ADF_H"/>
    <property type="match status" value="1"/>
</dbReference>
<evidence type="ECO:0000256" key="3">
    <source>
        <dbReference type="ARBA" id="ARBA00004544"/>
    </source>
</evidence>
<accession>A0A8U0TXW3</accession>
<evidence type="ECO:0000313" key="17">
    <source>
        <dbReference type="Proteomes" id="UP000808372"/>
    </source>
</evidence>
<comment type="subcellular location">
    <subcellularLocation>
        <location evidence="2">Cell junction</location>
    </subcellularLocation>
    <subcellularLocation>
        <location evidence="1">Cell projection</location>
        <location evidence="1">Dendrite</location>
    </subcellularLocation>
    <subcellularLocation>
        <location evidence="4">Cell projection</location>
        <location evidence="4">Growth cone</location>
    </subcellularLocation>
    <subcellularLocation>
        <location evidence="3">Cytoplasm</location>
        <location evidence="3">Cell cortex</location>
    </subcellularLocation>
</comment>
<dbReference type="GO" id="GO:0030864">
    <property type="term" value="C:cortical actin cytoskeleton"/>
    <property type="evidence" value="ECO:0007669"/>
    <property type="project" value="TreeGrafter"/>
</dbReference>
<feature type="compositionally biased region" description="Basic and acidic residues" evidence="15">
    <location>
        <begin position="268"/>
        <end position="282"/>
    </location>
</feature>
<dbReference type="GO" id="GO:0048812">
    <property type="term" value="P:neuron projection morphogenesis"/>
    <property type="evidence" value="ECO:0007669"/>
    <property type="project" value="TreeGrafter"/>
</dbReference>
<dbReference type="GO" id="GO:0030425">
    <property type="term" value="C:dendrite"/>
    <property type="evidence" value="ECO:0007669"/>
    <property type="project" value="UniProtKB-SubCell"/>
</dbReference>
<evidence type="ECO:0000256" key="9">
    <source>
        <dbReference type="ARBA" id="ARBA00022949"/>
    </source>
</evidence>
<feature type="compositionally biased region" description="Basic and acidic residues" evidence="15">
    <location>
        <begin position="290"/>
        <end position="302"/>
    </location>
</feature>
<evidence type="ECO:0000256" key="14">
    <source>
        <dbReference type="ARBA" id="ARBA00076970"/>
    </source>
</evidence>
<evidence type="ECO:0000256" key="1">
    <source>
        <dbReference type="ARBA" id="ARBA00004279"/>
    </source>
</evidence>
<dbReference type="Pfam" id="PF00241">
    <property type="entry name" value="Cofilin_ADF"/>
    <property type="match status" value="1"/>
</dbReference>
<dbReference type="GO" id="GO:0005884">
    <property type="term" value="C:actin filament"/>
    <property type="evidence" value="ECO:0007669"/>
    <property type="project" value="TreeGrafter"/>
</dbReference>
<organism evidence="17 18">
    <name type="scientific">Salvelinus namaycush</name>
    <name type="common">Lake trout</name>
    <name type="synonym">Salmo namaycush</name>
    <dbReference type="NCBI Taxonomy" id="8040"/>
    <lineage>
        <taxon>Eukaryota</taxon>
        <taxon>Metazoa</taxon>
        <taxon>Chordata</taxon>
        <taxon>Craniata</taxon>
        <taxon>Vertebrata</taxon>
        <taxon>Euteleostomi</taxon>
        <taxon>Actinopterygii</taxon>
        <taxon>Neopterygii</taxon>
        <taxon>Teleostei</taxon>
        <taxon>Protacanthopterygii</taxon>
        <taxon>Salmoniformes</taxon>
        <taxon>Salmonidae</taxon>
        <taxon>Salmoninae</taxon>
        <taxon>Salvelinus</taxon>
    </lineage>
</organism>
<gene>
    <name evidence="18" type="primary">LOC120030532</name>
</gene>
<feature type="compositionally biased region" description="Polar residues" evidence="15">
    <location>
        <begin position="366"/>
        <end position="392"/>
    </location>
</feature>
<dbReference type="GO" id="GO:0061003">
    <property type="term" value="P:positive regulation of dendritic spine morphogenesis"/>
    <property type="evidence" value="ECO:0007669"/>
    <property type="project" value="TreeGrafter"/>
</dbReference>
<protein>
    <recommendedName>
        <fullName evidence="13">Drebrin</fullName>
    </recommendedName>
    <alternativeName>
        <fullName evidence="14">Developmentally-regulated brain protein</fullName>
    </alternativeName>
</protein>
<dbReference type="GO" id="GO:0030027">
    <property type="term" value="C:lamellipodium"/>
    <property type="evidence" value="ECO:0007669"/>
    <property type="project" value="TreeGrafter"/>
</dbReference>
<dbReference type="InterPro" id="IPR002108">
    <property type="entry name" value="ADF-H"/>
</dbReference>
<dbReference type="PANTHER" id="PTHR10829:SF1">
    <property type="entry name" value="DREBRIN"/>
    <property type="match status" value="1"/>
</dbReference>
<evidence type="ECO:0000256" key="2">
    <source>
        <dbReference type="ARBA" id="ARBA00004282"/>
    </source>
</evidence>
<evidence type="ECO:0000256" key="8">
    <source>
        <dbReference type="ARBA" id="ARBA00022902"/>
    </source>
</evidence>
<evidence type="ECO:0000256" key="10">
    <source>
        <dbReference type="ARBA" id="ARBA00022990"/>
    </source>
</evidence>
<reference evidence="18" key="1">
    <citation type="submission" date="2025-08" db="UniProtKB">
        <authorList>
            <consortium name="RefSeq"/>
        </authorList>
    </citation>
    <scope>IDENTIFICATION</scope>
    <source>
        <tissue evidence="18">White muscle</tissue>
    </source>
</reference>
<keyword evidence="9" id="KW-0965">Cell junction</keyword>
<keyword evidence="5" id="KW-0217">Developmental protein</keyword>
<dbReference type="Gene3D" id="3.40.20.10">
    <property type="entry name" value="Severin"/>
    <property type="match status" value="1"/>
</dbReference>
<dbReference type="GO" id="GO:0098974">
    <property type="term" value="P:postsynaptic actin cytoskeleton organization"/>
    <property type="evidence" value="ECO:0007669"/>
    <property type="project" value="TreeGrafter"/>
</dbReference>
<name>A0A8U0TXW3_SALNM</name>
<feature type="domain" description="ADF-H" evidence="16">
    <location>
        <begin position="2"/>
        <end position="138"/>
    </location>
</feature>
<evidence type="ECO:0000259" key="16">
    <source>
        <dbReference type="PROSITE" id="PS51263"/>
    </source>
</evidence>
<evidence type="ECO:0000256" key="11">
    <source>
        <dbReference type="ARBA" id="ARBA00023203"/>
    </source>
</evidence>
<dbReference type="RefSeq" id="XP_038831871.1">
    <property type="nucleotide sequence ID" value="XM_038975943.1"/>
</dbReference>
<dbReference type="GO" id="GO:0045773">
    <property type="term" value="P:positive regulation of axon extension"/>
    <property type="evidence" value="ECO:0007669"/>
    <property type="project" value="TreeGrafter"/>
</dbReference>
<dbReference type="AlphaFoldDB" id="A0A8U0TXW3"/>
<dbReference type="GO" id="GO:0030833">
    <property type="term" value="P:regulation of actin filament polymerization"/>
    <property type="evidence" value="ECO:0007669"/>
    <property type="project" value="TreeGrafter"/>
</dbReference>
<sequence>MAVNLSKNRLALLTAYQDVINETSSTDWALYTYEDNSNDLTLASSGAGGLPEITVTFDNGRVMYGFCSLKEPTAALPRYVLINWVGEDVPDARKCQCASHVADVAEFFQVSLTEGVNIIVNASTMDDIEPSAIGQRLTNGTASVASPVLSRLRTREEENGELGVGTVYTKTNAEIEMKKINREEFWEQAKREEELRKEEERKKVAEERQRFEEERMELEKKEQEDREKRYRERERQIEEHRKKMQEEEEAKERTRNQPLITAEPSYEDLEKEKKETEVEEAKALIAQRADNPREFFKQKEKAVTTGVDVSPVSIHRADGDDEGSSDHSMGTSPTPIPKIVTTPIQEAEDDSRNEWGEPKQQPGPVQESTPTKPIQSVAPQTRPDSQAPSSTSDDYDPFSGFRPLPAPTAADPLVDLWDSSPATGSAPSQALPPGGRVQPLLSFDEMGDVPFYPGGHGGAEDEPSSLVDVAGTHDMTLSYQHALQHASDDTQLMTNGETLLKEGTQASEGYFSQSQEEEDCSAKMTPTPVFYNKPPEIDITCWDTDPVMEDSD</sequence>
<dbReference type="SMART" id="SM00102">
    <property type="entry name" value="ADF"/>
    <property type="match status" value="1"/>
</dbReference>
<feature type="region of interest" description="Disordered" evidence="15">
    <location>
        <begin position="507"/>
        <end position="526"/>
    </location>
</feature>